<name>A0AAN9F346_CLITE</name>
<comment type="caution">
    <text evidence="1">The sequence shown here is derived from an EMBL/GenBank/DDBJ whole genome shotgun (WGS) entry which is preliminary data.</text>
</comment>
<dbReference type="AlphaFoldDB" id="A0AAN9F346"/>
<evidence type="ECO:0000313" key="1">
    <source>
        <dbReference type="EMBL" id="KAK7264408.1"/>
    </source>
</evidence>
<evidence type="ECO:0000313" key="2">
    <source>
        <dbReference type="Proteomes" id="UP001359559"/>
    </source>
</evidence>
<dbReference type="Proteomes" id="UP001359559">
    <property type="component" value="Unassembled WGS sequence"/>
</dbReference>
<accession>A0AAN9F346</accession>
<reference evidence="1 2" key="1">
    <citation type="submission" date="2024-01" db="EMBL/GenBank/DDBJ databases">
        <title>The genomes of 5 underutilized Papilionoideae crops provide insights into root nodulation and disease resistance.</title>
        <authorList>
            <person name="Yuan L."/>
        </authorList>
    </citation>
    <scope>NUCLEOTIDE SEQUENCE [LARGE SCALE GENOMIC DNA]</scope>
    <source>
        <strain evidence="1">LY-2023</strain>
        <tissue evidence="1">Leaf</tissue>
    </source>
</reference>
<protein>
    <submittedName>
        <fullName evidence="1">Uncharacterized protein</fullName>
    </submittedName>
</protein>
<keyword evidence="2" id="KW-1185">Reference proteome</keyword>
<dbReference type="EMBL" id="JAYKXN010000008">
    <property type="protein sequence ID" value="KAK7264408.1"/>
    <property type="molecule type" value="Genomic_DNA"/>
</dbReference>
<sequence length="73" mass="8081">MKTISPLPNFGLEETTVKYRTGRCELATGCHPHPASSIVYLHCIELFSLLFSLFLSTTSHPSSSLKQIDNVKS</sequence>
<proteinExistence type="predicted"/>
<organism evidence="1 2">
    <name type="scientific">Clitoria ternatea</name>
    <name type="common">Butterfly pea</name>
    <dbReference type="NCBI Taxonomy" id="43366"/>
    <lineage>
        <taxon>Eukaryota</taxon>
        <taxon>Viridiplantae</taxon>
        <taxon>Streptophyta</taxon>
        <taxon>Embryophyta</taxon>
        <taxon>Tracheophyta</taxon>
        <taxon>Spermatophyta</taxon>
        <taxon>Magnoliopsida</taxon>
        <taxon>eudicotyledons</taxon>
        <taxon>Gunneridae</taxon>
        <taxon>Pentapetalae</taxon>
        <taxon>rosids</taxon>
        <taxon>fabids</taxon>
        <taxon>Fabales</taxon>
        <taxon>Fabaceae</taxon>
        <taxon>Papilionoideae</taxon>
        <taxon>50 kb inversion clade</taxon>
        <taxon>NPAAA clade</taxon>
        <taxon>indigoferoid/millettioid clade</taxon>
        <taxon>Phaseoleae</taxon>
        <taxon>Clitoria</taxon>
    </lineage>
</organism>
<gene>
    <name evidence="1" type="ORF">RJT34_32017</name>
</gene>